<dbReference type="HOGENOM" id="CLU_3342186_0_0_9"/>
<comment type="caution">
    <text evidence="1">The sequence shown here is derived from an EMBL/GenBank/DDBJ whole genome shotgun (WGS) entry which is preliminary data.</text>
</comment>
<protein>
    <submittedName>
        <fullName evidence="1">Uncharacterized protein</fullName>
    </submittedName>
</protein>
<sequence length="37" mass="4692">MKMWGLLWQRLVKKVTLFFCKNNERRRTKWHKSAIEK</sequence>
<gene>
    <name evidence="1" type="ORF">CLOBOL_03079</name>
</gene>
<dbReference type="Proteomes" id="UP000005396">
    <property type="component" value="Unassembled WGS sequence"/>
</dbReference>
<evidence type="ECO:0000313" key="1">
    <source>
        <dbReference type="EMBL" id="EDP16316.1"/>
    </source>
</evidence>
<evidence type="ECO:0000313" key="2">
    <source>
        <dbReference type="Proteomes" id="UP000005396"/>
    </source>
</evidence>
<dbReference type="PaxDb" id="411902-CLOBOL_03079"/>
<accession>A8RRS3</accession>
<name>A8RRS3_ENTBW</name>
<proteinExistence type="predicted"/>
<reference evidence="1 2" key="2">
    <citation type="submission" date="2007-09" db="EMBL/GenBank/DDBJ databases">
        <title>Draft genome sequence of Clostridium bolteae (ATCC BAA-613).</title>
        <authorList>
            <person name="Sudarsanam P."/>
            <person name="Ley R."/>
            <person name="Guruge J."/>
            <person name="Turnbaugh P.J."/>
            <person name="Mahowald M."/>
            <person name="Liep D."/>
            <person name="Gordon J."/>
        </authorList>
    </citation>
    <scope>NUCLEOTIDE SEQUENCE [LARGE SCALE GENOMIC DNA]</scope>
    <source>
        <strain evidence="2">ATCC BAA-613 / DSM 15670 / CCUG 46953 / JCM 12243 / WAL 16351</strain>
    </source>
</reference>
<reference evidence="1 2" key="1">
    <citation type="submission" date="2007-08" db="EMBL/GenBank/DDBJ databases">
        <authorList>
            <person name="Fulton L."/>
            <person name="Clifton S."/>
            <person name="Fulton B."/>
            <person name="Xu J."/>
            <person name="Minx P."/>
            <person name="Pepin K.H."/>
            <person name="Johnson M."/>
            <person name="Thiruvilangam P."/>
            <person name="Bhonagiri V."/>
            <person name="Nash W.E."/>
            <person name="Mardis E.R."/>
            <person name="Wilson R.K."/>
        </authorList>
    </citation>
    <scope>NUCLEOTIDE SEQUENCE [LARGE SCALE GENOMIC DNA]</scope>
    <source>
        <strain evidence="2">ATCC BAA-613 / DSM 15670 / CCUG 46953 / JCM 12243 / WAL 16351</strain>
    </source>
</reference>
<dbReference type="AlphaFoldDB" id="A8RRS3"/>
<dbReference type="EMBL" id="ABCC02000029">
    <property type="protein sequence ID" value="EDP16316.1"/>
    <property type="molecule type" value="Genomic_DNA"/>
</dbReference>
<organism evidence="1 2">
    <name type="scientific">Enterocloster bolteae (strain ATCC BAA-613 / DSM 15670 / CCUG 46953 / JCM 12243 / WAL 16351)</name>
    <name type="common">Clostridium bolteae</name>
    <dbReference type="NCBI Taxonomy" id="411902"/>
    <lineage>
        <taxon>Bacteria</taxon>
        <taxon>Bacillati</taxon>
        <taxon>Bacillota</taxon>
        <taxon>Clostridia</taxon>
        <taxon>Lachnospirales</taxon>
        <taxon>Lachnospiraceae</taxon>
        <taxon>Enterocloster</taxon>
    </lineage>
</organism>